<keyword evidence="3" id="KW-1185">Reference proteome</keyword>
<dbReference type="EMBL" id="JBDFRB010000013">
    <property type="protein sequence ID" value="MEN2745482.1"/>
    <property type="molecule type" value="Genomic_DNA"/>
</dbReference>
<gene>
    <name evidence="2" type="ORF">ABCQ75_13180</name>
</gene>
<evidence type="ECO:0000256" key="1">
    <source>
        <dbReference type="SAM" id="Phobius"/>
    </source>
</evidence>
<keyword evidence="1" id="KW-0472">Membrane</keyword>
<feature type="transmembrane region" description="Helical" evidence="1">
    <location>
        <begin position="94"/>
        <end position="114"/>
    </location>
</feature>
<keyword evidence="1" id="KW-0812">Transmembrane</keyword>
<reference evidence="2 3" key="1">
    <citation type="submission" date="2024-05" db="EMBL/GenBank/DDBJ databases">
        <title>Sinomonas sp. nov., isolated from a waste landfill.</title>
        <authorList>
            <person name="Zhao Y."/>
        </authorList>
    </citation>
    <scope>NUCLEOTIDE SEQUENCE [LARGE SCALE GENOMIC DNA]</scope>
    <source>
        <strain evidence="2 3">CCTCC AB2014300</strain>
    </source>
</reference>
<sequence>MSLIDSRRPRTRRRMHLGEDILLARHGGRIAHLRLDRRSNCMVATLVDGTTDSASNVLAPIAPTPVERLRATVEAVRADTAPVSRAELRALARFSAVWLVVSVLLTAGVVALAASGQAPELMQMGYGYPAF</sequence>
<evidence type="ECO:0000313" key="2">
    <source>
        <dbReference type="EMBL" id="MEN2745482.1"/>
    </source>
</evidence>
<proteinExistence type="predicted"/>
<name>A0ABU9X206_9MICC</name>
<dbReference type="RefSeq" id="WP_345885888.1">
    <property type="nucleotide sequence ID" value="NZ_JBDFRB010000013.1"/>
</dbReference>
<keyword evidence="1" id="KW-1133">Transmembrane helix</keyword>
<evidence type="ECO:0000313" key="3">
    <source>
        <dbReference type="Proteomes" id="UP001422074"/>
    </source>
</evidence>
<protein>
    <submittedName>
        <fullName evidence="2">Uncharacterized protein</fullName>
    </submittedName>
</protein>
<dbReference type="Proteomes" id="UP001422074">
    <property type="component" value="Unassembled WGS sequence"/>
</dbReference>
<organism evidence="2 3">
    <name type="scientific">Sinomonas halotolerans</name>
    <dbReference type="NCBI Taxonomy" id="1644133"/>
    <lineage>
        <taxon>Bacteria</taxon>
        <taxon>Bacillati</taxon>
        <taxon>Actinomycetota</taxon>
        <taxon>Actinomycetes</taxon>
        <taxon>Micrococcales</taxon>
        <taxon>Micrococcaceae</taxon>
        <taxon>Sinomonas</taxon>
    </lineage>
</organism>
<comment type="caution">
    <text evidence="2">The sequence shown here is derived from an EMBL/GenBank/DDBJ whole genome shotgun (WGS) entry which is preliminary data.</text>
</comment>
<accession>A0ABU9X206</accession>